<organism evidence="2 3">
    <name type="scientific">Aquamicrobium zhengzhouense</name>
    <dbReference type="NCBI Taxonomy" id="2781738"/>
    <lineage>
        <taxon>Bacteria</taxon>
        <taxon>Pseudomonadati</taxon>
        <taxon>Pseudomonadota</taxon>
        <taxon>Alphaproteobacteria</taxon>
        <taxon>Hyphomicrobiales</taxon>
        <taxon>Phyllobacteriaceae</taxon>
        <taxon>Aquamicrobium</taxon>
    </lineage>
</organism>
<keyword evidence="3" id="KW-1185">Reference proteome</keyword>
<feature type="region of interest" description="Disordered" evidence="1">
    <location>
        <begin position="69"/>
        <end position="91"/>
    </location>
</feature>
<protein>
    <submittedName>
        <fullName evidence="2">Uncharacterized protein</fullName>
    </submittedName>
</protein>
<evidence type="ECO:0000313" key="2">
    <source>
        <dbReference type="EMBL" id="MBI1620368.1"/>
    </source>
</evidence>
<proteinExistence type="predicted"/>
<sequence>MAAPVPAAGGGLGGALGGLGQRIGGALNTPAGGNLLSALGYSLMSSPRNAPLQNFGQFHTNLTANTLQQQRYDQQQQEAERQRQEEAASKNQTAAWLKSNFGLSDDEALAAAQNPTILQHYLKQAQGGSRPRYSLNPIYGTDPEGNTVISVLGDDASLKTVDTGGVKISTGVDRVDVGTHYNLIDKRSGQMVGTLPKENYQEAFDTAQGGAEGKAAGEANANLESEMITARQTIQELDELIAHPGLSAIAGPVDQFRPSWSMGAEGRDALARFNQAKGRAFLQAFGMLKGGGAITEIEGLKAEQAMARMDRAQSEPEFIQALKDFREAVASGMTKLQRRSSGGGASRAPTAPARTSSGVQWSFDD</sequence>
<feature type="region of interest" description="Disordered" evidence="1">
    <location>
        <begin position="333"/>
        <end position="365"/>
    </location>
</feature>
<feature type="compositionally biased region" description="Basic and acidic residues" evidence="1">
    <location>
        <begin position="78"/>
        <end position="88"/>
    </location>
</feature>
<dbReference type="EMBL" id="JADGMQ010000003">
    <property type="protein sequence ID" value="MBI1620368.1"/>
    <property type="molecule type" value="Genomic_DNA"/>
</dbReference>
<evidence type="ECO:0000256" key="1">
    <source>
        <dbReference type="SAM" id="MobiDB-lite"/>
    </source>
</evidence>
<name>A0ABS0SAQ2_9HYPH</name>
<reference evidence="2 3" key="1">
    <citation type="submission" date="2020-10" db="EMBL/GenBank/DDBJ databases">
        <title>Aquamicrobium zhengzhouensis sp. nov., a exopolysaccharide producing bacterium isolated from farmland soil.</title>
        <authorList>
            <person name="Wang X."/>
        </authorList>
    </citation>
    <scope>NUCLEOTIDE SEQUENCE [LARGE SCALE GENOMIC DNA]</scope>
    <source>
        <strain evidence="3">cd-1</strain>
    </source>
</reference>
<dbReference type="Proteomes" id="UP000601789">
    <property type="component" value="Unassembled WGS sequence"/>
</dbReference>
<dbReference type="RefSeq" id="WP_198475660.1">
    <property type="nucleotide sequence ID" value="NZ_JADGMQ010000003.1"/>
</dbReference>
<feature type="compositionally biased region" description="Polar residues" evidence="1">
    <location>
        <begin position="353"/>
        <end position="365"/>
    </location>
</feature>
<gene>
    <name evidence="2" type="ORF">IOD40_06780</name>
</gene>
<evidence type="ECO:0000313" key="3">
    <source>
        <dbReference type="Proteomes" id="UP000601789"/>
    </source>
</evidence>
<accession>A0ABS0SAQ2</accession>
<comment type="caution">
    <text evidence="2">The sequence shown here is derived from an EMBL/GenBank/DDBJ whole genome shotgun (WGS) entry which is preliminary data.</text>
</comment>